<evidence type="ECO:0000256" key="4">
    <source>
        <dbReference type="ARBA" id="ARBA00022547"/>
    </source>
</evidence>
<keyword evidence="11 15" id="KW-0066">ATP synthesis</keyword>
<evidence type="ECO:0000313" key="16">
    <source>
        <dbReference type="EMBL" id="KAF7995168.1"/>
    </source>
</evidence>
<accession>A0A834XZN5</accession>
<proteinExistence type="inferred from homology"/>
<dbReference type="OrthoDB" id="9982108at2759"/>
<evidence type="ECO:0000256" key="10">
    <source>
        <dbReference type="ARBA" id="ARBA00023136"/>
    </source>
</evidence>
<comment type="subcellular location">
    <subcellularLocation>
        <location evidence="1 15">Mitochondrion inner membrane</location>
    </subcellularLocation>
</comment>
<keyword evidence="4 15" id="KW-0138">CF(0)</keyword>
<comment type="similarity">
    <text evidence="2 15">Belongs to the ATPase e subunit family.</text>
</comment>
<dbReference type="PANTHER" id="PTHR12427:SF1">
    <property type="entry name" value="ATP SYNTHASE SUBUNIT E, MITOCHONDRIAL"/>
    <property type="match status" value="1"/>
</dbReference>
<comment type="caution">
    <text evidence="16">The sequence shown here is derived from an EMBL/GenBank/DDBJ whole genome shotgun (WGS) entry which is preliminary data.</text>
</comment>
<evidence type="ECO:0000256" key="7">
    <source>
        <dbReference type="ARBA" id="ARBA00022990"/>
    </source>
</evidence>
<name>A0A834XZN5_APHGI</name>
<sequence length="83" mass="9621">MSTAELNPRPLRVSPLIKFGRWSFLTAGIAYGLFHQNRLSKKEALWRIDENEKKKIRDVQLAAEKKRAADGNIKFIKKNKLIN</sequence>
<evidence type="ECO:0000313" key="17">
    <source>
        <dbReference type="Proteomes" id="UP000639338"/>
    </source>
</evidence>
<evidence type="ECO:0000256" key="2">
    <source>
        <dbReference type="ARBA" id="ARBA00007333"/>
    </source>
</evidence>
<organism evidence="16 17">
    <name type="scientific">Aphidius gifuensis</name>
    <name type="common">Parasitoid wasp</name>
    <dbReference type="NCBI Taxonomy" id="684658"/>
    <lineage>
        <taxon>Eukaryota</taxon>
        <taxon>Metazoa</taxon>
        <taxon>Ecdysozoa</taxon>
        <taxon>Arthropoda</taxon>
        <taxon>Hexapoda</taxon>
        <taxon>Insecta</taxon>
        <taxon>Pterygota</taxon>
        <taxon>Neoptera</taxon>
        <taxon>Endopterygota</taxon>
        <taxon>Hymenoptera</taxon>
        <taxon>Apocrita</taxon>
        <taxon>Ichneumonoidea</taxon>
        <taxon>Braconidae</taxon>
        <taxon>Aphidiinae</taxon>
        <taxon>Aphidius</taxon>
    </lineage>
</organism>
<evidence type="ECO:0000256" key="8">
    <source>
        <dbReference type="ARBA" id="ARBA00023065"/>
    </source>
</evidence>
<evidence type="ECO:0000256" key="13">
    <source>
        <dbReference type="ARBA" id="ARBA00064647"/>
    </source>
</evidence>
<gene>
    <name evidence="16" type="ORF">HCN44_004640</name>
</gene>
<keyword evidence="3 15" id="KW-0813">Transport</keyword>
<comment type="function">
    <text evidence="12 15">Subunit e, of the mitochondrial membrane ATP synthase complex (F(1)F(0) ATP synthase or Complex V) that produces ATP from ADP in the presence of a proton gradient across the membrane which is generated by electron transport complexes of the respiratory chain. ATP synthase complex consist of a soluble F(1) head domain - the catalytic core - and a membrane F(1) domain - the membrane proton channel. These two domains are linked by a central stalk rotating inside the F(1) region and a stationary peripheral stalk. During catalysis, ATP synthesis in the catalytic domain of F(1) is coupled via a rotary mechanism of the central stalk subunits to proton translocation. In vivo, can only synthesize ATP although its ATP hydrolase activity can be activated artificially in vitro. Part of the complex F(0) domain.</text>
</comment>
<dbReference type="GO" id="GO:0005743">
    <property type="term" value="C:mitochondrial inner membrane"/>
    <property type="evidence" value="ECO:0007669"/>
    <property type="project" value="UniProtKB-SubCell"/>
</dbReference>
<keyword evidence="9 15" id="KW-0496">Mitochondrion</keyword>
<evidence type="ECO:0000256" key="9">
    <source>
        <dbReference type="ARBA" id="ARBA00023128"/>
    </source>
</evidence>
<evidence type="ECO:0000256" key="6">
    <source>
        <dbReference type="ARBA" id="ARBA00022792"/>
    </source>
</evidence>
<dbReference type="Pfam" id="PF05680">
    <property type="entry name" value="ATP-synt_E"/>
    <property type="match status" value="1"/>
</dbReference>
<dbReference type="AlphaFoldDB" id="A0A834XZN5"/>
<evidence type="ECO:0000256" key="5">
    <source>
        <dbReference type="ARBA" id="ARBA00022781"/>
    </source>
</evidence>
<keyword evidence="7" id="KW-0007">Acetylation</keyword>
<evidence type="ECO:0000256" key="14">
    <source>
        <dbReference type="ARBA" id="ARBA00074682"/>
    </source>
</evidence>
<keyword evidence="8 15" id="KW-0406">Ion transport</keyword>
<dbReference type="InterPro" id="IPR008386">
    <property type="entry name" value="ATP_synth_F0_esu_mt"/>
</dbReference>
<evidence type="ECO:0000256" key="15">
    <source>
        <dbReference type="RuleBase" id="RU367005"/>
    </source>
</evidence>
<dbReference type="GO" id="GO:0015078">
    <property type="term" value="F:proton transmembrane transporter activity"/>
    <property type="evidence" value="ECO:0007669"/>
    <property type="project" value="InterPro"/>
</dbReference>
<evidence type="ECO:0000256" key="1">
    <source>
        <dbReference type="ARBA" id="ARBA00004273"/>
    </source>
</evidence>
<comment type="subunit">
    <text evidence="13">Component of the ATP synthase complex composed at least of ATP5F1A/subunit alpha, ATP5F1B/subunit beta, ATP5MC1/subunit c (homooctomer), MT-ATP6/subunit a, MT-ATP8/subunit 8, ATP5ME/subunit e, ATP5MF/subunit f, ATP5MG/subunit g, ATP5MK/subunit k, ATP5MJ/subunit j, ATP5F1C/subunit gamma, ATP5F1D/subunit delta, ATP5F1E/subunit epsilon, ATP5PF/subunit F6, ATP5PB/subunit b, ATP5PD/subunit d, ATP5PO/subunit OSCP. ATP synthase complex consists of a soluble F(1) head domain (subunits alpha(3) and beta(3)) - the catalytic core - and a membrane F(0) domain - the membrane proton channel (subunits c, a, 8, e, f, g, k and j). These two domains are linked by a central stalk (subunits gamma, delta, and epsilon) rotating inside the F1 region and a stationary peripheral stalk (subunits F6, b, d, and OSCP).</text>
</comment>
<keyword evidence="17" id="KW-1185">Reference proteome</keyword>
<reference evidence="16 17" key="1">
    <citation type="submission" date="2020-08" db="EMBL/GenBank/DDBJ databases">
        <title>Aphidius gifuensis genome sequencing and assembly.</title>
        <authorList>
            <person name="Du Z."/>
        </authorList>
    </citation>
    <scope>NUCLEOTIDE SEQUENCE [LARGE SCALE GENOMIC DNA]</scope>
    <source>
        <strain evidence="16">YNYX2018</strain>
        <tissue evidence="16">Adults</tissue>
    </source>
</reference>
<dbReference type="GO" id="GO:0045259">
    <property type="term" value="C:proton-transporting ATP synthase complex"/>
    <property type="evidence" value="ECO:0007669"/>
    <property type="project" value="UniProtKB-UniRule"/>
</dbReference>
<evidence type="ECO:0000256" key="12">
    <source>
        <dbReference type="ARBA" id="ARBA00057306"/>
    </source>
</evidence>
<dbReference type="EMBL" id="JACMRX010000002">
    <property type="protein sequence ID" value="KAF7995168.1"/>
    <property type="molecule type" value="Genomic_DNA"/>
</dbReference>
<dbReference type="GO" id="GO:0015986">
    <property type="term" value="P:proton motive force-driven ATP synthesis"/>
    <property type="evidence" value="ECO:0007669"/>
    <property type="project" value="InterPro"/>
</dbReference>
<dbReference type="PANTHER" id="PTHR12427">
    <property type="entry name" value="ATP SYNTHASE E CHAIN, MITOCHONDRIAL"/>
    <property type="match status" value="1"/>
</dbReference>
<keyword evidence="6 15" id="KW-0999">Mitochondrion inner membrane</keyword>
<keyword evidence="10" id="KW-0472">Membrane</keyword>
<dbReference type="Proteomes" id="UP000639338">
    <property type="component" value="Unassembled WGS sequence"/>
</dbReference>
<evidence type="ECO:0000256" key="3">
    <source>
        <dbReference type="ARBA" id="ARBA00022448"/>
    </source>
</evidence>
<evidence type="ECO:0000256" key="11">
    <source>
        <dbReference type="ARBA" id="ARBA00023310"/>
    </source>
</evidence>
<keyword evidence="5 15" id="KW-0375">Hydrogen ion transport</keyword>
<comment type="subunit">
    <text evidence="15">F-type ATPases have 2 components, CF(1) - the catalytic core - and CF(0) - the membrane proton channel. CF(1) and CF(0) have multiple subunits.</text>
</comment>
<protein>
    <recommendedName>
        <fullName evidence="14 15">ATP synthase F(0) complex subunit e, mitochondrial</fullName>
    </recommendedName>
</protein>